<dbReference type="GO" id="GO:0061630">
    <property type="term" value="F:ubiquitin protein ligase activity"/>
    <property type="evidence" value="ECO:0007669"/>
    <property type="project" value="UniProtKB-EC"/>
</dbReference>
<evidence type="ECO:0000256" key="3">
    <source>
        <dbReference type="ARBA" id="ARBA00012483"/>
    </source>
</evidence>
<dbReference type="InterPro" id="IPR016024">
    <property type="entry name" value="ARM-type_fold"/>
</dbReference>
<dbReference type="CDD" id="cd16664">
    <property type="entry name" value="RING-Ubox_PUB"/>
    <property type="match status" value="1"/>
</dbReference>
<dbReference type="InterPro" id="IPR052608">
    <property type="entry name" value="U-box_domain_protein"/>
</dbReference>
<evidence type="ECO:0000259" key="7">
    <source>
        <dbReference type="PROSITE" id="PS51698"/>
    </source>
</evidence>
<feature type="domain" description="U-box" evidence="7">
    <location>
        <begin position="254"/>
        <end position="328"/>
    </location>
</feature>
<dbReference type="InterPro" id="IPR036537">
    <property type="entry name" value="Adaptor_Cbl_N_dom_sf"/>
</dbReference>
<evidence type="ECO:0000256" key="6">
    <source>
        <dbReference type="SAM" id="Coils"/>
    </source>
</evidence>
<comment type="pathway">
    <text evidence="2">Protein modification; protein ubiquitination.</text>
</comment>
<evidence type="ECO:0000313" key="9">
    <source>
        <dbReference type="Proteomes" id="UP000886520"/>
    </source>
</evidence>
<dbReference type="GO" id="GO:0007166">
    <property type="term" value="P:cell surface receptor signaling pathway"/>
    <property type="evidence" value="ECO:0007669"/>
    <property type="project" value="InterPro"/>
</dbReference>
<dbReference type="AlphaFoldDB" id="A0A9D4V1L0"/>
<proteinExistence type="predicted"/>
<gene>
    <name evidence="8" type="ORF">GOP47_0007838</name>
</gene>
<dbReference type="SUPFAM" id="SSF57850">
    <property type="entry name" value="RING/U-box"/>
    <property type="match status" value="1"/>
</dbReference>
<dbReference type="Proteomes" id="UP000886520">
    <property type="component" value="Chromosome 7"/>
</dbReference>
<sequence>MFRGGVGNVLLAPISEVVSRLLVQLFTTAVAAKDVLIEQSNFNELSRYLARIDPVLRELQEKNVRDTPPTRLALESLELEIKSAHELISECTNKSRISLLYNCRDVVKRLQDVTHEIGRCLSLIPIATLDISLDTRDKTVELYGLMQKVEFKAAVAEEEIIAKLDVGMREGQAGRDSAREVLLQIARAVGVPNNPASLQKELEKLKEEKEEALLRKSQAEAMQLDQILAFLSQAETLHSESDRRRSSIGAQPLPAWQPFYCPITKEVMEDPVEIASGQTVERKAIEAWFSAGHRTCPITKAELRSLDVQPNVALRNCIKDWSDRNSRLRIAATKCKLQSDVEQEKLDALKELHRFSEESSTHKAWIQEEELIPIISSLLSSSNKHHYIRRSALATLCSLAADSAIIKEEIVEAGAIQHAVRSLARDVKEGRQAVALLLELSEEPSICERIGKVQGCILLLVTMSNSGNKEAAEDAKRLLRNLSNNIQNVVQMAEANYFKPLVHLLLEGPEMTKILMASALARMGLTEQSKATIALEGAIPPLVKMMSAGKLEAKTAALGALQNLSTHPENRDPMIDAGVIPPLLQLLFSVTSVFMNLKEQAAETLANLATAGPMESLVLDSDETICQLLSLLNLVGPINQGHLLRALNGMASPAAASSVRAKMRDGSAIQLLLPFCEFSDDEVRVNAVKLLFSLSQDWAAEDLSDYFGLTYIQALVRLLGSSREDERVAAAGIISNLPETDSRMTEMLRSAEALPAIVQLLKAGGSKSFSRMVKDQLMETASRALIRFTRPADLRLQCLAAEQNTIPLLVHVLTVGSQLAKKEAALVLSQFSENSKRLSVPMSASRRFWCFTSKAQECCRVHMGQCSVKSSFCLVEAGAITPLVQVLEERESEAHEAALSALATLMKDEMWEIGSEVIAEAQGLRAIVRVLTVGTSGVKERAAWMLEMFFRVEKYRTEFGVQAQMPLIDLAQKGNLATRSLAAKCLAHLKILHNQSTYF</sequence>
<keyword evidence="4" id="KW-0808">Transferase</keyword>
<dbReference type="SUPFAM" id="SSF48371">
    <property type="entry name" value="ARM repeat"/>
    <property type="match status" value="3"/>
</dbReference>
<dbReference type="Gene3D" id="1.20.930.20">
    <property type="entry name" value="Adaptor protein Cbl, N-terminal domain"/>
    <property type="match status" value="1"/>
</dbReference>
<comment type="catalytic activity">
    <reaction evidence="1">
        <text>S-ubiquitinyl-[E2 ubiquitin-conjugating enzyme]-L-cysteine + [acceptor protein]-L-lysine = [E2 ubiquitin-conjugating enzyme]-L-cysteine + N(6)-ubiquitinyl-[acceptor protein]-L-lysine.</text>
        <dbReference type="EC" id="2.3.2.27"/>
    </reaction>
</comment>
<dbReference type="PANTHER" id="PTHR45958:SF5">
    <property type="entry name" value="RING-TYPE E3 UBIQUITIN TRANSFERASE"/>
    <property type="match status" value="1"/>
</dbReference>
<comment type="caution">
    <text evidence="8">The sequence shown here is derived from an EMBL/GenBank/DDBJ whole genome shotgun (WGS) entry which is preliminary data.</text>
</comment>
<evidence type="ECO:0000313" key="8">
    <source>
        <dbReference type="EMBL" id="KAI5078014.1"/>
    </source>
</evidence>
<dbReference type="EC" id="2.3.2.27" evidence="3"/>
<dbReference type="PROSITE" id="PS51698">
    <property type="entry name" value="U_BOX"/>
    <property type="match status" value="1"/>
</dbReference>
<evidence type="ECO:0000256" key="2">
    <source>
        <dbReference type="ARBA" id="ARBA00004906"/>
    </source>
</evidence>
<dbReference type="GO" id="GO:0016567">
    <property type="term" value="P:protein ubiquitination"/>
    <property type="evidence" value="ECO:0007669"/>
    <property type="project" value="InterPro"/>
</dbReference>
<dbReference type="PROSITE" id="PS50176">
    <property type="entry name" value="ARM_REPEAT"/>
    <property type="match status" value="2"/>
</dbReference>
<dbReference type="OrthoDB" id="7537227at2759"/>
<dbReference type="Gene3D" id="1.25.10.10">
    <property type="entry name" value="Leucine-rich Repeat Variant"/>
    <property type="match status" value="4"/>
</dbReference>
<dbReference type="InterPro" id="IPR000225">
    <property type="entry name" value="Armadillo"/>
</dbReference>
<feature type="repeat" description="ARM" evidence="5">
    <location>
        <begin position="578"/>
        <end position="609"/>
    </location>
</feature>
<dbReference type="Pfam" id="PF00514">
    <property type="entry name" value="Arm"/>
    <property type="match status" value="2"/>
</dbReference>
<dbReference type="EMBL" id="JABFUD020000007">
    <property type="protein sequence ID" value="KAI5078014.1"/>
    <property type="molecule type" value="Genomic_DNA"/>
</dbReference>
<organism evidence="8 9">
    <name type="scientific">Adiantum capillus-veneris</name>
    <name type="common">Maidenhair fern</name>
    <dbReference type="NCBI Taxonomy" id="13818"/>
    <lineage>
        <taxon>Eukaryota</taxon>
        <taxon>Viridiplantae</taxon>
        <taxon>Streptophyta</taxon>
        <taxon>Embryophyta</taxon>
        <taxon>Tracheophyta</taxon>
        <taxon>Polypodiopsida</taxon>
        <taxon>Polypodiidae</taxon>
        <taxon>Polypodiales</taxon>
        <taxon>Pteridineae</taxon>
        <taxon>Pteridaceae</taxon>
        <taxon>Vittarioideae</taxon>
        <taxon>Adiantum</taxon>
    </lineage>
</organism>
<dbReference type="Pfam" id="PF04564">
    <property type="entry name" value="U-box"/>
    <property type="match status" value="1"/>
</dbReference>
<dbReference type="InterPro" id="IPR013083">
    <property type="entry name" value="Znf_RING/FYVE/PHD"/>
</dbReference>
<dbReference type="InterPro" id="IPR011989">
    <property type="entry name" value="ARM-like"/>
</dbReference>
<dbReference type="SMART" id="SM00504">
    <property type="entry name" value="Ubox"/>
    <property type="match status" value="1"/>
</dbReference>
<evidence type="ECO:0000256" key="4">
    <source>
        <dbReference type="ARBA" id="ARBA00022679"/>
    </source>
</evidence>
<dbReference type="InterPro" id="IPR045210">
    <property type="entry name" value="RING-Ubox_PUB"/>
</dbReference>
<evidence type="ECO:0000256" key="5">
    <source>
        <dbReference type="PROSITE-ProRule" id="PRU00259"/>
    </source>
</evidence>
<protein>
    <recommendedName>
        <fullName evidence="3">RING-type E3 ubiquitin transferase</fullName>
        <ecNumber evidence="3">2.3.2.27</ecNumber>
    </recommendedName>
</protein>
<evidence type="ECO:0000256" key="1">
    <source>
        <dbReference type="ARBA" id="ARBA00000900"/>
    </source>
</evidence>
<feature type="repeat" description="ARM" evidence="5">
    <location>
        <begin position="537"/>
        <end position="579"/>
    </location>
</feature>
<dbReference type="InterPro" id="IPR003613">
    <property type="entry name" value="Ubox_domain"/>
</dbReference>
<dbReference type="PANTHER" id="PTHR45958">
    <property type="entry name" value="RING-TYPE E3 UBIQUITIN TRANSFERASE"/>
    <property type="match status" value="1"/>
</dbReference>
<keyword evidence="9" id="KW-1185">Reference proteome</keyword>
<dbReference type="Gene3D" id="3.30.40.10">
    <property type="entry name" value="Zinc/RING finger domain, C3HC4 (zinc finger)"/>
    <property type="match status" value="1"/>
</dbReference>
<name>A0A9D4V1L0_ADICA</name>
<feature type="coiled-coil region" evidence="6">
    <location>
        <begin position="195"/>
        <end position="222"/>
    </location>
</feature>
<keyword evidence="6" id="KW-0175">Coiled coil</keyword>
<dbReference type="SMART" id="SM00185">
    <property type="entry name" value="ARM"/>
    <property type="match status" value="10"/>
</dbReference>
<accession>A0A9D4V1L0</accession>
<reference evidence="8" key="1">
    <citation type="submission" date="2021-01" db="EMBL/GenBank/DDBJ databases">
        <title>Adiantum capillus-veneris genome.</title>
        <authorList>
            <person name="Fang Y."/>
            <person name="Liao Q."/>
        </authorList>
    </citation>
    <scope>NUCLEOTIDE SEQUENCE</scope>
    <source>
        <strain evidence="8">H3</strain>
        <tissue evidence="8">Leaf</tissue>
    </source>
</reference>